<dbReference type="InterPro" id="IPR051781">
    <property type="entry name" value="Metallo-dep_Hydrolase"/>
</dbReference>
<sequence length="442" mass="47878">MTLTSKPGPAYEDLICPWKQPPRTAYIFSNANLVDPAAGKIIPNATVYISDGKVRDVHQGPTALDFDTDAERVDLQGKYLSPGLIDCHVHLAAVAGESTYGEMKALSPSQVLLRQPYACNAMLNRGFTSVRDCGGATLAMKQAIEQGLYPGPRLFIAGHALSQSGGHGDGRKQHDHHEFCGGSISTYHRVVDGVEQCLKFSREEFRQGADFIKIMGGGGVASPTDAIEHVQSTVDEVKAIVTVAENMGSYVTAHCYTPQAVQQAIRQGVRGIEHGNLVDEETVKEMVQRNTFLTPTLVTYATFAREEYRGKFLSRTSEAKNLEVLHSGLKALKMATDAGVKVCFGTDLLGPLQFAQTNEFSIRGKIVSSVEVLRSATVTAAELLNQSKFLGQIKPGFAADLLVLASNPLEDITSLDRPEENLLTVVKDGRVVFSKGATIRRV</sequence>
<dbReference type="EMBL" id="JAOQAZ010000003">
    <property type="protein sequence ID" value="KAJ4269001.1"/>
    <property type="molecule type" value="Genomic_DNA"/>
</dbReference>
<accession>A0A9W8VKH8</accession>
<gene>
    <name evidence="2" type="ORF">NW762_003073</name>
</gene>
<keyword evidence="3" id="KW-1185">Reference proteome</keyword>
<dbReference type="Gene3D" id="2.30.40.10">
    <property type="entry name" value="Urease, subunit C, domain 1"/>
    <property type="match status" value="1"/>
</dbReference>
<comment type="caution">
    <text evidence="2">The sequence shown here is derived from an EMBL/GenBank/DDBJ whole genome shotgun (WGS) entry which is preliminary data.</text>
</comment>
<dbReference type="PANTHER" id="PTHR43135">
    <property type="entry name" value="ALPHA-D-RIBOSE 1-METHYLPHOSPHONATE 5-TRIPHOSPHATE DIPHOSPHATASE"/>
    <property type="match status" value="1"/>
</dbReference>
<organism evidence="2 3">
    <name type="scientific">Fusarium torreyae</name>
    <dbReference type="NCBI Taxonomy" id="1237075"/>
    <lineage>
        <taxon>Eukaryota</taxon>
        <taxon>Fungi</taxon>
        <taxon>Dikarya</taxon>
        <taxon>Ascomycota</taxon>
        <taxon>Pezizomycotina</taxon>
        <taxon>Sordariomycetes</taxon>
        <taxon>Hypocreomycetidae</taxon>
        <taxon>Hypocreales</taxon>
        <taxon>Nectriaceae</taxon>
        <taxon>Fusarium</taxon>
    </lineage>
</organism>
<protein>
    <recommendedName>
        <fullName evidence="1">Amidohydrolase-related domain-containing protein</fullName>
    </recommendedName>
</protein>
<dbReference type="InterPro" id="IPR032466">
    <property type="entry name" value="Metal_Hydrolase"/>
</dbReference>
<dbReference type="Proteomes" id="UP001152049">
    <property type="component" value="Unassembled WGS sequence"/>
</dbReference>
<proteinExistence type="predicted"/>
<dbReference type="SUPFAM" id="SSF51338">
    <property type="entry name" value="Composite domain of metallo-dependent hydrolases"/>
    <property type="match status" value="1"/>
</dbReference>
<dbReference type="PANTHER" id="PTHR43135:SF3">
    <property type="entry name" value="ALPHA-D-RIBOSE 1-METHYLPHOSPHONATE 5-TRIPHOSPHATE DIPHOSPHATASE"/>
    <property type="match status" value="1"/>
</dbReference>
<feature type="domain" description="Amidohydrolase-related" evidence="1">
    <location>
        <begin position="79"/>
        <end position="432"/>
    </location>
</feature>
<dbReference type="CDD" id="cd01299">
    <property type="entry name" value="Met_dep_hydrolase_A"/>
    <property type="match status" value="1"/>
</dbReference>
<evidence type="ECO:0000259" key="1">
    <source>
        <dbReference type="Pfam" id="PF01979"/>
    </source>
</evidence>
<dbReference type="Gene3D" id="3.20.20.140">
    <property type="entry name" value="Metal-dependent hydrolases"/>
    <property type="match status" value="1"/>
</dbReference>
<dbReference type="InterPro" id="IPR006680">
    <property type="entry name" value="Amidohydro-rel"/>
</dbReference>
<dbReference type="Pfam" id="PF01979">
    <property type="entry name" value="Amidohydro_1"/>
    <property type="match status" value="1"/>
</dbReference>
<evidence type="ECO:0000313" key="2">
    <source>
        <dbReference type="EMBL" id="KAJ4269001.1"/>
    </source>
</evidence>
<dbReference type="InterPro" id="IPR057744">
    <property type="entry name" value="OTAase-like"/>
</dbReference>
<dbReference type="AlphaFoldDB" id="A0A9W8VKH8"/>
<name>A0A9W8VKH8_9HYPO</name>
<reference evidence="2" key="1">
    <citation type="submission" date="2022-09" db="EMBL/GenBank/DDBJ databases">
        <title>Fusarium specimens isolated from Avocado Roots.</title>
        <authorList>
            <person name="Stajich J."/>
            <person name="Roper C."/>
            <person name="Heimlech-Rivalta G."/>
        </authorList>
    </citation>
    <scope>NUCLEOTIDE SEQUENCE</scope>
    <source>
        <strain evidence="2">CF00136</strain>
    </source>
</reference>
<dbReference type="InterPro" id="IPR011059">
    <property type="entry name" value="Metal-dep_hydrolase_composite"/>
</dbReference>
<dbReference type="SUPFAM" id="SSF51556">
    <property type="entry name" value="Metallo-dependent hydrolases"/>
    <property type="match status" value="1"/>
</dbReference>
<evidence type="ECO:0000313" key="3">
    <source>
        <dbReference type="Proteomes" id="UP001152049"/>
    </source>
</evidence>
<dbReference type="OrthoDB" id="5595695at2759"/>
<dbReference type="GO" id="GO:0016810">
    <property type="term" value="F:hydrolase activity, acting on carbon-nitrogen (but not peptide) bonds"/>
    <property type="evidence" value="ECO:0007669"/>
    <property type="project" value="InterPro"/>
</dbReference>